<gene>
    <name evidence="1" type="ORF">LQG66_05575</name>
</gene>
<keyword evidence="2" id="KW-1185">Reference proteome</keyword>
<dbReference type="Proteomes" id="UP001431010">
    <property type="component" value="Chromosome"/>
</dbReference>
<protein>
    <submittedName>
        <fullName evidence="1">Uncharacterized protein</fullName>
    </submittedName>
</protein>
<accession>A0ABY3RG50</accession>
<reference evidence="1" key="1">
    <citation type="journal article" date="2024" name="Antonie Van Leeuwenhoek">
        <title>Bradyrhizobium ontarionense sp. nov., a novel bacterial symbiont isolated from Aeschynomene indica (Indian jointvetch), harbours photosynthesis, nitrogen fixation and nitrous oxide (N2O) reductase genes.</title>
        <authorList>
            <person name="Bromfield E.S.P."/>
            <person name="Cloutier S."/>
        </authorList>
    </citation>
    <scope>NUCLEOTIDE SEQUENCE</scope>
    <source>
        <strain evidence="1">A19</strain>
    </source>
</reference>
<proteinExistence type="predicted"/>
<dbReference type="EMBL" id="CP088156">
    <property type="protein sequence ID" value="UFZ05782.1"/>
    <property type="molecule type" value="Genomic_DNA"/>
</dbReference>
<evidence type="ECO:0000313" key="1">
    <source>
        <dbReference type="EMBL" id="UFZ05782.1"/>
    </source>
</evidence>
<evidence type="ECO:0000313" key="2">
    <source>
        <dbReference type="Proteomes" id="UP001431010"/>
    </source>
</evidence>
<organism evidence="1 2">
    <name type="scientific">Bradyrhizobium ontarionense</name>
    <dbReference type="NCBI Taxonomy" id="2898149"/>
    <lineage>
        <taxon>Bacteria</taxon>
        <taxon>Pseudomonadati</taxon>
        <taxon>Pseudomonadota</taxon>
        <taxon>Alphaproteobacteria</taxon>
        <taxon>Hyphomicrobiales</taxon>
        <taxon>Nitrobacteraceae</taxon>
        <taxon>Bradyrhizobium</taxon>
    </lineage>
</organism>
<name>A0ABY3RG50_9BRAD</name>
<dbReference type="RefSeq" id="WP_231324277.1">
    <property type="nucleotide sequence ID" value="NZ_CP088156.1"/>
</dbReference>
<sequence length="145" mass="16368">MTWRFAMAHPANEDVAARFKMKRDGFERLRAMLLEDEKVGQVAPWGVRTMSHGLPQQPPTPEISLERYRLYRLILSDLGALGVTRSDGLGPSICILVWASGWAGDAIHVAVCRFEGDTSPFASDRSARYSYFSLGDHWYGMRDDM</sequence>